<reference evidence="1 2" key="1">
    <citation type="journal article" date="2022" name="Nat. Plants">
        <title>Genomes of leafy and leafless Platanthera orchids illuminate the evolution of mycoheterotrophy.</title>
        <authorList>
            <person name="Li M.H."/>
            <person name="Liu K.W."/>
            <person name="Li Z."/>
            <person name="Lu H.C."/>
            <person name="Ye Q.L."/>
            <person name="Zhang D."/>
            <person name="Wang J.Y."/>
            <person name="Li Y.F."/>
            <person name="Zhong Z.M."/>
            <person name="Liu X."/>
            <person name="Yu X."/>
            <person name="Liu D.K."/>
            <person name="Tu X.D."/>
            <person name="Liu B."/>
            <person name="Hao Y."/>
            <person name="Liao X.Y."/>
            <person name="Jiang Y.T."/>
            <person name="Sun W.H."/>
            <person name="Chen J."/>
            <person name="Chen Y.Q."/>
            <person name="Ai Y."/>
            <person name="Zhai J.W."/>
            <person name="Wu S.S."/>
            <person name="Zhou Z."/>
            <person name="Hsiao Y.Y."/>
            <person name="Wu W.L."/>
            <person name="Chen Y.Y."/>
            <person name="Lin Y.F."/>
            <person name="Hsu J.L."/>
            <person name="Li C.Y."/>
            <person name="Wang Z.W."/>
            <person name="Zhao X."/>
            <person name="Zhong W.Y."/>
            <person name="Ma X.K."/>
            <person name="Ma L."/>
            <person name="Huang J."/>
            <person name="Chen G.Z."/>
            <person name="Huang M.Z."/>
            <person name="Huang L."/>
            <person name="Peng D.H."/>
            <person name="Luo Y.B."/>
            <person name="Zou S.Q."/>
            <person name="Chen S.P."/>
            <person name="Lan S."/>
            <person name="Tsai W.C."/>
            <person name="Van de Peer Y."/>
            <person name="Liu Z.J."/>
        </authorList>
    </citation>
    <scope>NUCLEOTIDE SEQUENCE [LARGE SCALE GENOMIC DNA]</scope>
    <source>
        <strain evidence="1">Lor287</strain>
    </source>
</reference>
<dbReference type="SUPFAM" id="SSF49363">
    <property type="entry name" value="Purple acid phosphatase, N-terminal domain"/>
    <property type="match status" value="1"/>
</dbReference>
<comment type="caution">
    <text evidence="1">The sequence shown here is derived from an EMBL/GenBank/DDBJ whole genome shotgun (WGS) entry which is preliminary data.</text>
</comment>
<name>A0AAP0GD49_9ASPA</name>
<dbReference type="InterPro" id="IPR008963">
    <property type="entry name" value="Purple_acid_Pase-like_N"/>
</dbReference>
<keyword evidence="2" id="KW-1185">Reference proteome</keyword>
<evidence type="ECO:0000313" key="1">
    <source>
        <dbReference type="EMBL" id="KAK8952077.1"/>
    </source>
</evidence>
<organism evidence="1 2">
    <name type="scientific">Platanthera zijinensis</name>
    <dbReference type="NCBI Taxonomy" id="2320716"/>
    <lineage>
        <taxon>Eukaryota</taxon>
        <taxon>Viridiplantae</taxon>
        <taxon>Streptophyta</taxon>
        <taxon>Embryophyta</taxon>
        <taxon>Tracheophyta</taxon>
        <taxon>Spermatophyta</taxon>
        <taxon>Magnoliopsida</taxon>
        <taxon>Liliopsida</taxon>
        <taxon>Asparagales</taxon>
        <taxon>Orchidaceae</taxon>
        <taxon>Orchidoideae</taxon>
        <taxon>Orchideae</taxon>
        <taxon>Orchidinae</taxon>
        <taxon>Platanthera</taxon>
    </lineage>
</organism>
<gene>
    <name evidence="1" type="primary">PAP23</name>
    <name evidence="1" type="ORF">KSP39_PZI004740</name>
</gene>
<sequence>MWISWVTGHAQIGANVKLLDPSSVGSEIWYGEECEKYLFVRNGPAVVYSQMYPFEGLLNYTSGIMHHVRIDGKISQLFFSAAAARSIFVSFLDK</sequence>
<dbReference type="AlphaFoldDB" id="A0AAP0GD49"/>
<evidence type="ECO:0000313" key="2">
    <source>
        <dbReference type="Proteomes" id="UP001418222"/>
    </source>
</evidence>
<dbReference type="GO" id="GO:0046872">
    <property type="term" value="F:metal ion binding"/>
    <property type="evidence" value="ECO:0007669"/>
    <property type="project" value="InterPro"/>
</dbReference>
<accession>A0AAP0GD49</accession>
<dbReference type="GO" id="GO:0003993">
    <property type="term" value="F:acid phosphatase activity"/>
    <property type="evidence" value="ECO:0007669"/>
    <property type="project" value="InterPro"/>
</dbReference>
<dbReference type="Proteomes" id="UP001418222">
    <property type="component" value="Unassembled WGS sequence"/>
</dbReference>
<protein>
    <submittedName>
        <fullName evidence="1">Purple acid phosphatase 23</fullName>
    </submittedName>
</protein>
<proteinExistence type="predicted"/>
<dbReference type="Gene3D" id="2.60.40.380">
    <property type="entry name" value="Purple acid phosphatase-like, N-terminal"/>
    <property type="match status" value="1"/>
</dbReference>
<dbReference type="EMBL" id="JBBWWQ010000003">
    <property type="protein sequence ID" value="KAK8952077.1"/>
    <property type="molecule type" value="Genomic_DNA"/>
</dbReference>